<evidence type="ECO:0000313" key="3">
    <source>
        <dbReference type="Proteomes" id="UP000094023"/>
    </source>
</evidence>
<dbReference type="RefSeq" id="WP_066746647.1">
    <property type="nucleotide sequence ID" value="NZ_LXEN01000023.1"/>
</dbReference>
<organism evidence="2 3">
    <name type="scientific">Proteus myxofaciens ATCC 19692</name>
    <dbReference type="NCBI Taxonomy" id="1354337"/>
    <lineage>
        <taxon>Bacteria</taxon>
        <taxon>Pseudomonadati</taxon>
        <taxon>Pseudomonadota</taxon>
        <taxon>Gammaproteobacteria</taxon>
        <taxon>Enterobacterales</taxon>
        <taxon>Morganellaceae</taxon>
        <taxon>Proteus</taxon>
    </lineage>
</organism>
<dbReference type="AlphaFoldDB" id="A0A198GFK6"/>
<proteinExistence type="predicted"/>
<evidence type="ECO:0000313" key="2">
    <source>
        <dbReference type="EMBL" id="OAT36227.1"/>
    </source>
</evidence>
<reference evidence="2 3" key="1">
    <citation type="submission" date="2016-04" db="EMBL/GenBank/DDBJ databases">
        <title>ATOL: Assembling a taxonomically balanced genome-scale reconstruction of the evolutionary history of the Enterobacteriaceae.</title>
        <authorList>
            <person name="Plunkett G.III."/>
            <person name="Neeno-Eckwall E.C."/>
            <person name="Glasner J.D."/>
            <person name="Perna N.T."/>
        </authorList>
    </citation>
    <scope>NUCLEOTIDE SEQUENCE [LARGE SCALE GENOMIC DNA]</scope>
    <source>
        <strain evidence="2 3">ATCC 19692</strain>
    </source>
</reference>
<sequence length="558" mass="63242">MTIETKEERLQQILLAQQDSLDNEDPLDNDDPLLDDVSSEEFDEDGTEKQEDDKGGKDNMAQDIVVNFKQIKLSPDELDNSVIINEKIKYEVEITGTDLRLAEWKTGPKEILVLPNKKDVFVSIIDDNKTEITLTGNRSGTASLNLILKDENNEYPTYSTNLQINVSSGEIISTGCAASNCAGIDDLLTIRSESMQWPNRWEDVSKYFIVHLRNEEGRDVQYKEVELILLTDKSRITVEPIILKSDDDIDGKTRTNKYGIAIFKVRFQNSMIGELAVFQARTVDPNDPDEFILSKEFYVEITNEKLASPKIPATLNGVLSYQGDNYCISANLILGQEISESTQVGFYFNDELKMLPCTDQSAISVKLDQHLLKNGIHYISFFTVDVYDNVKFSPRERIIIDNSVTGECDKKIKNIVPKPNISATIPQICDRYFNSMNIRLLPTMCLQVKNRVAQMNIQKLIIIFNGYSKHDSSSKQLVYRSTMEIYADDIRVNTLLTDIKSNAELANIIEFKDPVLNNILADALPNIEVGFLGIQVMVFETNGDCYLCSETMYTVYLH</sequence>
<comment type="caution">
    <text evidence="2">The sequence shown here is derived from an EMBL/GenBank/DDBJ whole genome shotgun (WGS) entry which is preliminary data.</text>
</comment>
<feature type="compositionally biased region" description="Acidic residues" evidence="1">
    <location>
        <begin position="21"/>
        <end position="46"/>
    </location>
</feature>
<evidence type="ECO:0000256" key="1">
    <source>
        <dbReference type="SAM" id="MobiDB-lite"/>
    </source>
</evidence>
<dbReference type="OrthoDB" id="6451468at2"/>
<accession>A0A198GFK6</accession>
<protein>
    <submittedName>
        <fullName evidence="2">Uncharacterized protein</fullName>
    </submittedName>
</protein>
<name>A0A198GFK6_9GAMM</name>
<gene>
    <name evidence="2" type="ORF">M983_0541</name>
</gene>
<feature type="compositionally biased region" description="Basic and acidic residues" evidence="1">
    <location>
        <begin position="47"/>
        <end position="57"/>
    </location>
</feature>
<dbReference type="EMBL" id="LXEN01000023">
    <property type="protein sequence ID" value="OAT36227.1"/>
    <property type="molecule type" value="Genomic_DNA"/>
</dbReference>
<feature type="region of interest" description="Disordered" evidence="1">
    <location>
        <begin position="18"/>
        <end position="58"/>
    </location>
</feature>
<keyword evidence="3" id="KW-1185">Reference proteome</keyword>
<dbReference type="Proteomes" id="UP000094023">
    <property type="component" value="Unassembled WGS sequence"/>
</dbReference>